<keyword evidence="5 6" id="KW-0472">Membrane</keyword>
<evidence type="ECO:0000256" key="2">
    <source>
        <dbReference type="ARBA" id="ARBA00022475"/>
    </source>
</evidence>
<dbReference type="PIRSF" id="PIRSF035875">
    <property type="entry name" value="RNase_BN"/>
    <property type="match status" value="1"/>
</dbReference>
<dbReference type="RefSeq" id="WP_395509110.1">
    <property type="nucleotide sequence ID" value="NZ_JBBDHD010000016.1"/>
</dbReference>
<feature type="transmembrane region" description="Helical" evidence="6">
    <location>
        <begin position="63"/>
        <end position="86"/>
    </location>
</feature>
<sequence>MGTATRVPQRRDVAVVPAELEVEGEELSAEEALTVLRRHGGWSLVRDSFIRFRYADGFSHSRALALQTVLSIVPMAIAVIGLSGALHTEAIGRIAELTIRRLASGPSQGVVDDALAQSRHQAGDGSQAALWFGLLFSLVNVTTALCQVERGANRIYGTERDRPFLHKYTRGLVMSLLAGLPLGLSFAVTVLGAHLSRAVAEVYHLDPVAIRAWDLLRWPVGVTLALLATSAIFRLSPRRTQPGYTWLAFGATVYLVLWLLATWGLSLYVGANGSFATVYGPLTAFVSLLLWSYLTSLALFLGLSFAAQLEAVRAGVTEPVTADPGV</sequence>
<protein>
    <submittedName>
        <fullName evidence="7">YihY/virulence factor BrkB family protein</fullName>
    </submittedName>
</protein>
<accession>A0ABW7PA60</accession>
<feature type="transmembrane region" description="Helical" evidence="6">
    <location>
        <begin position="247"/>
        <end position="270"/>
    </location>
</feature>
<reference evidence="7 8" key="1">
    <citation type="submission" date="2024-03" db="EMBL/GenBank/DDBJ databases">
        <title>Whole genome sequencing of Streptomyces racemochromogenes, to identify antimicrobial biosynthetic gene clusters.</title>
        <authorList>
            <person name="Suryawanshi P."/>
            <person name="Krishnaraj P.U."/>
            <person name="Arun Y.P."/>
            <person name="Suryawanshi M.P."/>
            <person name="Rakshit O."/>
        </authorList>
    </citation>
    <scope>NUCLEOTIDE SEQUENCE [LARGE SCALE GENOMIC DNA]</scope>
    <source>
        <strain evidence="7 8">AUDT626</strain>
    </source>
</reference>
<organism evidence="7 8">
    <name type="scientific">Streptomyces racemochromogenes</name>
    <dbReference type="NCBI Taxonomy" id="67353"/>
    <lineage>
        <taxon>Bacteria</taxon>
        <taxon>Bacillati</taxon>
        <taxon>Actinomycetota</taxon>
        <taxon>Actinomycetes</taxon>
        <taxon>Kitasatosporales</taxon>
        <taxon>Streptomycetaceae</taxon>
        <taxon>Streptomyces</taxon>
    </lineage>
</organism>
<evidence type="ECO:0000313" key="7">
    <source>
        <dbReference type="EMBL" id="MFH7595228.1"/>
    </source>
</evidence>
<gene>
    <name evidence="7" type="ORF">WDV06_08995</name>
</gene>
<keyword evidence="4 6" id="KW-1133">Transmembrane helix</keyword>
<dbReference type="NCBIfam" id="TIGR00765">
    <property type="entry name" value="yihY_not_rbn"/>
    <property type="match status" value="1"/>
</dbReference>
<comment type="subcellular location">
    <subcellularLocation>
        <location evidence="1">Cell membrane</location>
        <topology evidence="1">Multi-pass membrane protein</topology>
    </subcellularLocation>
</comment>
<feature type="transmembrane region" description="Helical" evidence="6">
    <location>
        <begin position="128"/>
        <end position="148"/>
    </location>
</feature>
<feature type="transmembrane region" description="Helical" evidence="6">
    <location>
        <begin position="215"/>
        <end position="235"/>
    </location>
</feature>
<dbReference type="PANTHER" id="PTHR30213">
    <property type="entry name" value="INNER MEMBRANE PROTEIN YHJD"/>
    <property type="match status" value="1"/>
</dbReference>
<dbReference type="InterPro" id="IPR017039">
    <property type="entry name" value="Virul_fac_BrkB"/>
</dbReference>
<keyword evidence="2" id="KW-1003">Cell membrane</keyword>
<keyword evidence="3 6" id="KW-0812">Transmembrane</keyword>
<keyword evidence="8" id="KW-1185">Reference proteome</keyword>
<feature type="transmembrane region" description="Helical" evidence="6">
    <location>
        <begin position="169"/>
        <end position="195"/>
    </location>
</feature>
<evidence type="ECO:0000256" key="6">
    <source>
        <dbReference type="SAM" id="Phobius"/>
    </source>
</evidence>
<dbReference type="Proteomes" id="UP001610631">
    <property type="component" value="Unassembled WGS sequence"/>
</dbReference>
<proteinExistence type="predicted"/>
<dbReference type="Pfam" id="PF03631">
    <property type="entry name" value="Virul_fac_BrkB"/>
    <property type="match status" value="1"/>
</dbReference>
<name>A0ABW7PA60_9ACTN</name>
<dbReference type="EMBL" id="JBBDHD010000016">
    <property type="protein sequence ID" value="MFH7595228.1"/>
    <property type="molecule type" value="Genomic_DNA"/>
</dbReference>
<evidence type="ECO:0000256" key="1">
    <source>
        <dbReference type="ARBA" id="ARBA00004651"/>
    </source>
</evidence>
<evidence type="ECO:0000256" key="3">
    <source>
        <dbReference type="ARBA" id="ARBA00022692"/>
    </source>
</evidence>
<evidence type="ECO:0000313" key="8">
    <source>
        <dbReference type="Proteomes" id="UP001610631"/>
    </source>
</evidence>
<feature type="transmembrane region" description="Helical" evidence="6">
    <location>
        <begin position="282"/>
        <end position="303"/>
    </location>
</feature>
<comment type="caution">
    <text evidence="7">The sequence shown here is derived from an EMBL/GenBank/DDBJ whole genome shotgun (WGS) entry which is preliminary data.</text>
</comment>
<evidence type="ECO:0000256" key="5">
    <source>
        <dbReference type="ARBA" id="ARBA00023136"/>
    </source>
</evidence>
<evidence type="ECO:0000256" key="4">
    <source>
        <dbReference type="ARBA" id="ARBA00022989"/>
    </source>
</evidence>
<dbReference type="PANTHER" id="PTHR30213:SF0">
    <property type="entry name" value="UPF0761 MEMBRANE PROTEIN YIHY"/>
    <property type="match status" value="1"/>
</dbReference>